<evidence type="ECO:0000313" key="3">
    <source>
        <dbReference type="Proteomes" id="UP000001307"/>
    </source>
</evidence>
<feature type="compositionally biased region" description="Basic and acidic residues" evidence="1">
    <location>
        <begin position="304"/>
        <end position="313"/>
    </location>
</feature>
<gene>
    <name evidence="2" type="ORF">GSOID_T00014765001</name>
</gene>
<evidence type="ECO:0000256" key="1">
    <source>
        <dbReference type="SAM" id="MobiDB-lite"/>
    </source>
</evidence>
<name>E4XM18_OIKDI</name>
<dbReference type="InParanoid" id="E4XM18"/>
<dbReference type="OrthoDB" id="10539318at2759"/>
<keyword evidence="3" id="KW-1185">Reference proteome</keyword>
<accession>E4XM18</accession>
<dbReference type="Proteomes" id="UP000001307">
    <property type="component" value="Unassembled WGS sequence"/>
</dbReference>
<proteinExistence type="predicted"/>
<organism evidence="2">
    <name type="scientific">Oikopleura dioica</name>
    <name type="common">Tunicate</name>
    <dbReference type="NCBI Taxonomy" id="34765"/>
    <lineage>
        <taxon>Eukaryota</taxon>
        <taxon>Metazoa</taxon>
        <taxon>Chordata</taxon>
        <taxon>Tunicata</taxon>
        <taxon>Appendicularia</taxon>
        <taxon>Copelata</taxon>
        <taxon>Oikopleuridae</taxon>
        <taxon>Oikopleura</taxon>
    </lineage>
</organism>
<protein>
    <submittedName>
        <fullName evidence="2">Uncharacterized protein</fullName>
    </submittedName>
</protein>
<feature type="region of interest" description="Disordered" evidence="1">
    <location>
        <begin position="1"/>
        <end position="40"/>
    </location>
</feature>
<dbReference type="EMBL" id="FN653073">
    <property type="protein sequence ID" value="CBY11025.1"/>
    <property type="molecule type" value="Genomic_DNA"/>
</dbReference>
<reference evidence="2" key="1">
    <citation type="journal article" date="2010" name="Science">
        <title>Plasticity of animal genome architecture unmasked by rapid evolution of a pelagic tunicate.</title>
        <authorList>
            <person name="Denoeud F."/>
            <person name="Henriet S."/>
            <person name="Mungpakdee S."/>
            <person name="Aury J.M."/>
            <person name="Da Silva C."/>
            <person name="Brinkmann H."/>
            <person name="Mikhaleva J."/>
            <person name="Olsen L.C."/>
            <person name="Jubin C."/>
            <person name="Canestro C."/>
            <person name="Bouquet J.M."/>
            <person name="Danks G."/>
            <person name="Poulain J."/>
            <person name="Campsteijn C."/>
            <person name="Adamski M."/>
            <person name="Cross I."/>
            <person name="Yadetie F."/>
            <person name="Muffato M."/>
            <person name="Louis A."/>
            <person name="Butcher S."/>
            <person name="Tsagkogeorga G."/>
            <person name="Konrad A."/>
            <person name="Singh S."/>
            <person name="Jensen M.F."/>
            <person name="Cong E.H."/>
            <person name="Eikeseth-Otteraa H."/>
            <person name="Noel B."/>
            <person name="Anthouard V."/>
            <person name="Porcel B.M."/>
            <person name="Kachouri-Lafond R."/>
            <person name="Nishino A."/>
            <person name="Ugolini M."/>
            <person name="Chourrout P."/>
            <person name="Nishida H."/>
            <person name="Aasland R."/>
            <person name="Huzurbazar S."/>
            <person name="Westhof E."/>
            <person name="Delsuc F."/>
            <person name="Lehrach H."/>
            <person name="Reinhardt R."/>
            <person name="Weissenbach J."/>
            <person name="Roy S.W."/>
            <person name="Artiguenave F."/>
            <person name="Postlethwait J.H."/>
            <person name="Manak J.R."/>
            <person name="Thompson E.M."/>
            <person name="Jaillon O."/>
            <person name="Du Pasquier L."/>
            <person name="Boudinot P."/>
            <person name="Liberles D.A."/>
            <person name="Volff J.N."/>
            <person name="Philippe H."/>
            <person name="Lenhard B."/>
            <person name="Roest Crollius H."/>
            <person name="Wincker P."/>
            <person name="Chourrout D."/>
        </authorList>
    </citation>
    <scope>NUCLEOTIDE SEQUENCE [LARGE SCALE GENOMIC DNA]</scope>
</reference>
<dbReference type="AlphaFoldDB" id="E4XM18"/>
<feature type="region of interest" description="Disordered" evidence="1">
    <location>
        <begin position="288"/>
        <end position="313"/>
    </location>
</feature>
<sequence length="313" mass="34728">MDQESDTVNESEMNLQRVPSHSNAVPAVLEPNVSLKPAEPGSTYLDMDTLKPVSQSYSANLSVTPELLHSSNSYLNQEFAGAPAHYQPTPISPSGRLVQKPNPFAQYPISPQAAHQSMYMPRMMPKSVVVPHNGRVPQAKTIPIHPKEQRRTPRGAMIPPGLGAEGPFNIDPLEMTRDILEAPKRGDNKMHGFIHAEMSVAKLKRLSTSGLMLMSVPKGHGLPNARHILQVIAGQRSRVDKEAFKKYMRNMKNVYDAHKNKIVNDAPMPAESSHQIDRTIETRALNTETCSESKENLPEVVPLDDQKRKTSLK</sequence>
<evidence type="ECO:0000313" key="2">
    <source>
        <dbReference type="EMBL" id="CBY11025.1"/>
    </source>
</evidence>
<feature type="compositionally biased region" description="Polar residues" evidence="1">
    <location>
        <begin position="10"/>
        <end position="23"/>
    </location>
</feature>